<name>A0AAD2GVK6_9AGAR</name>
<gene>
    <name evidence="1" type="ORF">MYCIT1_LOCUS3966</name>
</gene>
<dbReference type="Proteomes" id="UP001295794">
    <property type="component" value="Unassembled WGS sequence"/>
</dbReference>
<dbReference type="AlphaFoldDB" id="A0AAD2GVK6"/>
<reference evidence="1" key="1">
    <citation type="submission" date="2023-11" db="EMBL/GenBank/DDBJ databases">
        <authorList>
            <person name="De Vega J J."/>
            <person name="De Vega J J."/>
        </authorList>
    </citation>
    <scope>NUCLEOTIDE SEQUENCE</scope>
</reference>
<keyword evidence="2" id="KW-1185">Reference proteome</keyword>
<protein>
    <submittedName>
        <fullName evidence="1">Uncharacterized protein</fullName>
    </submittedName>
</protein>
<dbReference type="EMBL" id="CAVNYO010000048">
    <property type="protein sequence ID" value="CAK5264082.1"/>
    <property type="molecule type" value="Genomic_DNA"/>
</dbReference>
<evidence type="ECO:0000313" key="2">
    <source>
        <dbReference type="Proteomes" id="UP001295794"/>
    </source>
</evidence>
<comment type="caution">
    <text evidence="1">The sequence shown here is derived from an EMBL/GenBank/DDBJ whole genome shotgun (WGS) entry which is preliminary data.</text>
</comment>
<evidence type="ECO:0000313" key="1">
    <source>
        <dbReference type="EMBL" id="CAK5264082.1"/>
    </source>
</evidence>
<feature type="non-terminal residue" evidence="1">
    <location>
        <position position="72"/>
    </location>
</feature>
<proteinExistence type="predicted"/>
<accession>A0AAD2GVK6</accession>
<sequence>MTSNQYKLCKLSAKTQVPECSLESARHDQVFACPPDDFDRASFEAENGRRSVIRDGRLRRPRPSGRRLLPAA</sequence>
<organism evidence="1 2">
    <name type="scientific">Mycena citricolor</name>
    <dbReference type="NCBI Taxonomy" id="2018698"/>
    <lineage>
        <taxon>Eukaryota</taxon>
        <taxon>Fungi</taxon>
        <taxon>Dikarya</taxon>
        <taxon>Basidiomycota</taxon>
        <taxon>Agaricomycotina</taxon>
        <taxon>Agaricomycetes</taxon>
        <taxon>Agaricomycetidae</taxon>
        <taxon>Agaricales</taxon>
        <taxon>Marasmiineae</taxon>
        <taxon>Mycenaceae</taxon>
        <taxon>Mycena</taxon>
    </lineage>
</organism>